<sequence>MSPADQPPKRKRGVILTPQGWQRLQAAKRQSEIEENSRNPYTLEQLSARTSLSTNTLVRIHNRKIAVDRQSLEYYFAAFNLNLNEMDCSKLSPESLESPPKILLKGQVPLNSPFYVERPPIEPLCDETILQPGALIRIKAPKQMGKTSLMARILQQARAKNLKTVTLSFQLADATVFTDLNRFLQWFCAIVTRSLGLPNQIADYWDEIFGANYNCTDYFENYLLANIESPLVLALDELDVVFNYPEIATDFFGLLRAWYEKSKYGDSGSDVWQKLRLIVVHSTEVYIPLNLNQSPFNVGLSIDLPEFTSEQVLYLASLYQLNWQREEVESLMGLIGGNPYLVQVALHGISCEEMTLEQLLKTAVAETGIYSNYLRGILWNLKHYPELMKALTRVVLSPNPLELDPVQGFKLQSMGLVREQDRGFVPSCDLYRQYFRECFSRSQLNAIEESRFATIVVTDAVNFAALVKADSERTQNQLYQDLELISQLSMQFEGQVIKSIETGLAIYFPNATNAVKCAREIQRTFNQAAELAKEPVLIHRIGIHIGEVIFNCSDITGTGVKIAERLQGEAPSGGICISHAVYEAVKPYLPLELLDLGEQEFEGIEQPIWLYQIELDFEFNNLQVPT</sequence>
<feature type="domain" description="Guanylate cyclase" evidence="2">
    <location>
        <begin position="454"/>
        <end position="567"/>
    </location>
</feature>
<evidence type="ECO:0000256" key="1">
    <source>
        <dbReference type="ARBA" id="ARBA00005381"/>
    </source>
</evidence>
<dbReference type="PROSITE" id="PS50125">
    <property type="entry name" value="GUANYLATE_CYCLASE_2"/>
    <property type="match status" value="1"/>
</dbReference>
<dbReference type="GO" id="GO:0006171">
    <property type="term" value="P:cAMP biosynthetic process"/>
    <property type="evidence" value="ECO:0007669"/>
    <property type="project" value="TreeGrafter"/>
</dbReference>
<accession>A0AAV3X9R2</accession>
<name>A0AAV3X9R2_9CYAN</name>
<comment type="caution">
    <text evidence="3">The sequence shown here is derived from an EMBL/GenBank/DDBJ whole genome shotgun (WGS) entry which is preliminary data.</text>
</comment>
<dbReference type="InterPro" id="IPR050697">
    <property type="entry name" value="Adenylyl/Guanylyl_Cyclase_3/4"/>
</dbReference>
<dbReference type="CDD" id="cd07302">
    <property type="entry name" value="CHD"/>
    <property type="match status" value="1"/>
</dbReference>
<dbReference type="GO" id="GO:0004016">
    <property type="term" value="F:adenylate cyclase activity"/>
    <property type="evidence" value="ECO:0007669"/>
    <property type="project" value="UniProtKB-ARBA"/>
</dbReference>
<gene>
    <name evidence="3" type="ORF">MiSe_28600</name>
</gene>
<dbReference type="Gene3D" id="3.40.50.300">
    <property type="entry name" value="P-loop containing nucleotide triphosphate hydrolases"/>
    <property type="match status" value="1"/>
</dbReference>
<dbReference type="InterPro" id="IPR027417">
    <property type="entry name" value="P-loop_NTPase"/>
</dbReference>
<dbReference type="InterPro" id="IPR029787">
    <property type="entry name" value="Nucleotide_cyclase"/>
</dbReference>
<dbReference type="SUPFAM" id="SSF55073">
    <property type="entry name" value="Nucleotide cyclase"/>
    <property type="match status" value="1"/>
</dbReference>
<dbReference type="GO" id="GO:0035556">
    <property type="term" value="P:intracellular signal transduction"/>
    <property type="evidence" value="ECO:0007669"/>
    <property type="project" value="InterPro"/>
</dbReference>
<dbReference type="RefSeq" id="WP_226580717.1">
    <property type="nucleotide sequence ID" value="NZ_BLAY01000039.1"/>
</dbReference>
<comment type="similarity">
    <text evidence="1">Belongs to the adenylyl cyclase class-3 family.</text>
</comment>
<proteinExistence type="inferred from homology"/>
<protein>
    <recommendedName>
        <fullName evidence="2">Guanylate cyclase domain-containing protein</fullName>
    </recommendedName>
</protein>
<dbReference type="EMBL" id="BLAY01000039">
    <property type="protein sequence ID" value="GET38106.1"/>
    <property type="molecule type" value="Genomic_DNA"/>
</dbReference>
<dbReference type="Pfam" id="PF14516">
    <property type="entry name" value="AAA_35"/>
    <property type="match status" value="1"/>
</dbReference>
<dbReference type="PANTHER" id="PTHR43081:SF19">
    <property type="entry name" value="PH-SENSITIVE ADENYLATE CYCLASE RV1264"/>
    <property type="match status" value="1"/>
</dbReference>
<keyword evidence="4" id="KW-1185">Reference proteome</keyword>
<dbReference type="Proteomes" id="UP001050975">
    <property type="component" value="Unassembled WGS sequence"/>
</dbReference>
<dbReference type="InterPro" id="IPR001054">
    <property type="entry name" value="A/G_cyclase"/>
</dbReference>
<dbReference type="SUPFAM" id="SSF52540">
    <property type="entry name" value="P-loop containing nucleoside triphosphate hydrolases"/>
    <property type="match status" value="1"/>
</dbReference>
<evidence type="ECO:0000313" key="3">
    <source>
        <dbReference type="EMBL" id="GET38106.1"/>
    </source>
</evidence>
<dbReference type="PANTHER" id="PTHR43081">
    <property type="entry name" value="ADENYLATE CYCLASE, TERMINAL-DIFFERENTIATION SPECIFIC-RELATED"/>
    <property type="match status" value="1"/>
</dbReference>
<dbReference type="Gene3D" id="3.30.70.1230">
    <property type="entry name" value="Nucleotide cyclase"/>
    <property type="match status" value="1"/>
</dbReference>
<reference evidence="3" key="1">
    <citation type="submission" date="2019-10" db="EMBL/GenBank/DDBJ databases">
        <title>Draft genome sequece of Microseira wollei NIES-4236.</title>
        <authorList>
            <person name="Yamaguchi H."/>
            <person name="Suzuki S."/>
            <person name="Kawachi M."/>
        </authorList>
    </citation>
    <scope>NUCLEOTIDE SEQUENCE</scope>
    <source>
        <strain evidence="3">NIES-4236</strain>
    </source>
</reference>
<organism evidence="3 4">
    <name type="scientific">Microseira wollei NIES-4236</name>
    <dbReference type="NCBI Taxonomy" id="2530354"/>
    <lineage>
        <taxon>Bacteria</taxon>
        <taxon>Bacillati</taxon>
        <taxon>Cyanobacteriota</taxon>
        <taxon>Cyanophyceae</taxon>
        <taxon>Oscillatoriophycideae</taxon>
        <taxon>Aerosakkonematales</taxon>
        <taxon>Aerosakkonemataceae</taxon>
        <taxon>Microseira</taxon>
    </lineage>
</organism>
<dbReference type="AlphaFoldDB" id="A0AAV3X9R2"/>
<evidence type="ECO:0000259" key="2">
    <source>
        <dbReference type="PROSITE" id="PS50125"/>
    </source>
</evidence>
<evidence type="ECO:0000313" key="4">
    <source>
        <dbReference type="Proteomes" id="UP001050975"/>
    </source>
</evidence>